<organism evidence="2 3">
    <name type="scientific">Hyphomicrobium denitrificans 1NES1</name>
    <dbReference type="NCBI Taxonomy" id="670307"/>
    <lineage>
        <taxon>Bacteria</taxon>
        <taxon>Pseudomonadati</taxon>
        <taxon>Pseudomonadota</taxon>
        <taxon>Alphaproteobacteria</taxon>
        <taxon>Hyphomicrobiales</taxon>
        <taxon>Hyphomicrobiaceae</taxon>
        <taxon>Hyphomicrobium</taxon>
    </lineage>
</organism>
<evidence type="ECO:0000259" key="1">
    <source>
        <dbReference type="Pfam" id="PF21798"/>
    </source>
</evidence>
<evidence type="ECO:0000313" key="3">
    <source>
        <dbReference type="Proteomes" id="UP000005952"/>
    </source>
</evidence>
<dbReference type="HOGENOM" id="CLU_130900_0_0_5"/>
<dbReference type="EMBL" id="CP005587">
    <property type="protein sequence ID" value="AGK59802.1"/>
    <property type="molecule type" value="Genomic_DNA"/>
</dbReference>
<gene>
    <name evidence="2" type="ORF">HYPDE_40668</name>
</gene>
<dbReference type="KEGG" id="hdt:HYPDE_40668"/>
<keyword evidence="3" id="KW-1185">Reference proteome</keyword>
<protein>
    <recommendedName>
        <fullName evidence="1">DUF6878 domain-containing protein</fullName>
    </recommendedName>
</protein>
<dbReference type="STRING" id="670307.HYPDE_40668"/>
<dbReference type="OrthoDB" id="7259981at2"/>
<dbReference type="Pfam" id="PF21798">
    <property type="entry name" value="DUF6878"/>
    <property type="match status" value="1"/>
</dbReference>
<dbReference type="eggNOG" id="ENOG5032T48">
    <property type="taxonomic scope" value="Bacteria"/>
</dbReference>
<reference evidence="2 3" key="1">
    <citation type="journal article" date="2013" name="Genome Announc.">
        <title>Genome sequences for three denitrifying bacterial strains isolated from a uranium- and nitrate-contaminated subsurface environment.</title>
        <authorList>
            <person name="Venkatramanan R."/>
            <person name="Prakash O."/>
            <person name="Woyke T."/>
            <person name="Chain P."/>
            <person name="Goodwin L.A."/>
            <person name="Watson D."/>
            <person name="Brooks S."/>
            <person name="Kostka J.E."/>
            <person name="Green S.J."/>
        </authorList>
    </citation>
    <scope>NUCLEOTIDE SEQUENCE [LARGE SCALE GENOMIC DNA]</scope>
    <source>
        <strain evidence="2 3">1NES1</strain>
    </source>
</reference>
<accession>N0BC06</accession>
<dbReference type="InterPro" id="IPR049243">
    <property type="entry name" value="DUF6878"/>
</dbReference>
<dbReference type="RefSeq" id="WP_015599816.1">
    <property type="nucleotide sequence ID" value="NC_021172.1"/>
</dbReference>
<evidence type="ECO:0000313" key="2">
    <source>
        <dbReference type="EMBL" id="AGK59802.1"/>
    </source>
</evidence>
<sequence>MTDTSDTTPGTNASPSDWEAKRVVQERLQAELQPRNKAALFDALAAAGVTLVVVTFDGYGDSGQIENVEAKAGDAVIDMPIGEIEMATAVWDQAEPDRSHISIADAIERLAYDFLTDTHCGWENNDGAYGDFTFDVAERTITLDYNERYTASEYSQHVF</sequence>
<name>N0BC06_9HYPH</name>
<feature type="domain" description="DUF6878" evidence="1">
    <location>
        <begin position="32"/>
        <end position="159"/>
    </location>
</feature>
<proteinExistence type="predicted"/>
<dbReference type="Proteomes" id="UP000005952">
    <property type="component" value="Chromosome"/>
</dbReference>
<dbReference type="AlphaFoldDB" id="N0BC06"/>